<reference evidence="3" key="1">
    <citation type="journal article" date="2020" name="New Phytol.">
        <title>Comparative genomics reveals dynamic genome evolution in host specialist ectomycorrhizal fungi.</title>
        <authorList>
            <person name="Lofgren L.A."/>
            <person name="Nguyen N.H."/>
            <person name="Vilgalys R."/>
            <person name="Ruytinx J."/>
            <person name="Liao H.L."/>
            <person name="Branco S."/>
            <person name="Kuo A."/>
            <person name="LaButti K."/>
            <person name="Lipzen A."/>
            <person name="Andreopoulos W."/>
            <person name="Pangilinan J."/>
            <person name="Riley R."/>
            <person name="Hundley H."/>
            <person name="Na H."/>
            <person name="Barry K."/>
            <person name="Grigoriev I.V."/>
            <person name="Stajich J.E."/>
            <person name="Kennedy P.G."/>
        </authorList>
    </citation>
    <scope>NUCLEOTIDE SEQUENCE</scope>
    <source>
        <strain evidence="3">DOB743</strain>
    </source>
</reference>
<organism evidence="3 4">
    <name type="scientific">Suillus placidus</name>
    <dbReference type="NCBI Taxonomy" id="48579"/>
    <lineage>
        <taxon>Eukaryota</taxon>
        <taxon>Fungi</taxon>
        <taxon>Dikarya</taxon>
        <taxon>Basidiomycota</taxon>
        <taxon>Agaricomycotina</taxon>
        <taxon>Agaricomycetes</taxon>
        <taxon>Agaricomycetidae</taxon>
        <taxon>Boletales</taxon>
        <taxon>Suillineae</taxon>
        <taxon>Suillaceae</taxon>
        <taxon>Suillus</taxon>
    </lineage>
</organism>
<dbReference type="GO" id="GO:0002098">
    <property type="term" value="P:tRNA wobble uridine modification"/>
    <property type="evidence" value="ECO:0007669"/>
    <property type="project" value="TreeGrafter"/>
</dbReference>
<keyword evidence="3" id="KW-0378">Hydrolase</keyword>
<proteinExistence type="predicted"/>
<sequence>MSLPTERRLSTSPDGTNDIRAREVSHRTETCNIVIFGETGAGKSSLVNLITGTQSAPTSSDTMGCTTKTNVYEHDVVIQNKTLKVKLFDTAGLDEGSEGTVPNKEAQKVLKKLLQTLMEQDGIHLLVYCVQGTRESMALRRNYMSLYSKVKERVPIVIVVTRLENQNPDMEQWWRKNEQSISNLNMTFAGHACVTTVTIDESDSNRLKQRREQSYHTLCELIEQCRLPNEKGVRDVEWACDDHERDHPRNIIVCDSAVPSPLNVCNIAGVINGAWIRSTVVMRGHYYMFQRVTAPYPPAKRFKGGVGFEPCLLIFYVDKDESVDTQRTEVQKFRRVYAKSKVSLVVVVCGCDSDEDAKGWWEGSNDTSMDPSLAPAITFTYLPRDASEHSESAQEALQRLIWELSRPGEPRTSVVRDLLNRVWGHLTRVV</sequence>
<feature type="domain" description="G" evidence="2">
    <location>
        <begin position="33"/>
        <end position="161"/>
    </location>
</feature>
<dbReference type="GO" id="GO:0005829">
    <property type="term" value="C:cytosol"/>
    <property type="evidence" value="ECO:0007669"/>
    <property type="project" value="TreeGrafter"/>
</dbReference>
<dbReference type="PANTHER" id="PTHR42714">
    <property type="entry name" value="TRNA MODIFICATION GTPASE GTPBP3"/>
    <property type="match status" value="1"/>
</dbReference>
<name>A0A9P6ZMC9_9AGAM</name>
<evidence type="ECO:0000256" key="1">
    <source>
        <dbReference type="SAM" id="MobiDB-lite"/>
    </source>
</evidence>
<evidence type="ECO:0000313" key="4">
    <source>
        <dbReference type="Proteomes" id="UP000714275"/>
    </source>
</evidence>
<dbReference type="CDD" id="cd00882">
    <property type="entry name" value="Ras_like_GTPase"/>
    <property type="match status" value="1"/>
</dbReference>
<dbReference type="Pfam" id="PF01926">
    <property type="entry name" value="MMR_HSR1"/>
    <property type="match status" value="1"/>
</dbReference>
<dbReference type="PRINTS" id="PR00449">
    <property type="entry name" value="RASTRNSFRMNG"/>
</dbReference>
<accession>A0A9P6ZMC9</accession>
<dbReference type="OrthoDB" id="8954335at2759"/>
<feature type="region of interest" description="Disordered" evidence="1">
    <location>
        <begin position="1"/>
        <end position="22"/>
    </location>
</feature>
<dbReference type="InterPro" id="IPR006073">
    <property type="entry name" value="GTP-bd"/>
</dbReference>
<gene>
    <name evidence="3" type="ORF">EV702DRAFT_1137109</name>
</gene>
<dbReference type="SUPFAM" id="SSF52540">
    <property type="entry name" value="P-loop containing nucleoside triphosphate hydrolases"/>
    <property type="match status" value="1"/>
</dbReference>
<dbReference type="AlphaFoldDB" id="A0A9P6ZMC9"/>
<dbReference type="EMBL" id="JABBWD010000060">
    <property type="protein sequence ID" value="KAG1771152.1"/>
    <property type="molecule type" value="Genomic_DNA"/>
</dbReference>
<protein>
    <submittedName>
        <fullName evidence="3">P-loop containing nucleoside triphosphate hydrolase protein</fullName>
    </submittedName>
</protein>
<dbReference type="GO" id="GO:0016787">
    <property type="term" value="F:hydrolase activity"/>
    <property type="evidence" value="ECO:0007669"/>
    <property type="project" value="UniProtKB-KW"/>
</dbReference>
<keyword evidence="4" id="KW-1185">Reference proteome</keyword>
<dbReference type="GO" id="GO:0030488">
    <property type="term" value="P:tRNA methylation"/>
    <property type="evidence" value="ECO:0007669"/>
    <property type="project" value="TreeGrafter"/>
</dbReference>
<dbReference type="PANTHER" id="PTHR42714:SF2">
    <property type="entry name" value="TRNA MODIFICATION GTPASE GTPBP3, MITOCHONDRIAL"/>
    <property type="match status" value="1"/>
</dbReference>
<dbReference type="GO" id="GO:0005525">
    <property type="term" value="F:GTP binding"/>
    <property type="evidence" value="ECO:0007669"/>
    <property type="project" value="InterPro"/>
</dbReference>
<dbReference type="Proteomes" id="UP000714275">
    <property type="component" value="Unassembled WGS sequence"/>
</dbReference>
<evidence type="ECO:0000259" key="2">
    <source>
        <dbReference type="Pfam" id="PF01926"/>
    </source>
</evidence>
<comment type="caution">
    <text evidence="3">The sequence shown here is derived from an EMBL/GenBank/DDBJ whole genome shotgun (WGS) entry which is preliminary data.</text>
</comment>
<dbReference type="InterPro" id="IPR027417">
    <property type="entry name" value="P-loop_NTPase"/>
</dbReference>
<evidence type="ECO:0000313" key="3">
    <source>
        <dbReference type="EMBL" id="KAG1771152.1"/>
    </source>
</evidence>
<dbReference type="Gene3D" id="3.40.50.300">
    <property type="entry name" value="P-loop containing nucleotide triphosphate hydrolases"/>
    <property type="match status" value="1"/>
</dbReference>
<dbReference type="InterPro" id="IPR025662">
    <property type="entry name" value="Sigma_54_int_dom_ATP-bd_1"/>
</dbReference>
<dbReference type="PROSITE" id="PS00675">
    <property type="entry name" value="SIGMA54_INTERACT_1"/>
    <property type="match status" value="1"/>
</dbReference>